<reference evidence="1" key="1">
    <citation type="journal article" date="2023" name="G3 (Bethesda)">
        <title>Whole genome assembly and annotation of the endangered Caribbean coral Acropora cervicornis.</title>
        <authorList>
            <person name="Selwyn J.D."/>
            <person name="Vollmer S.V."/>
        </authorList>
    </citation>
    <scope>NUCLEOTIDE SEQUENCE</scope>
    <source>
        <strain evidence="1">K2</strain>
    </source>
</reference>
<name>A0AAD9QG47_ACRCE</name>
<dbReference type="AlphaFoldDB" id="A0AAD9QG47"/>
<keyword evidence="2" id="KW-1185">Reference proteome</keyword>
<organism evidence="1 2">
    <name type="scientific">Acropora cervicornis</name>
    <name type="common">Staghorn coral</name>
    <dbReference type="NCBI Taxonomy" id="6130"/>
    <lineage>
        <taxon>Eukaryota</taxon>
        <taxon>Metazoa</taxon>
        <taxon>Cnidaria</taxon>
        <taxon>Anthozoa</taxon>
        <taxon>Hexacorallia</taxon>
        <taxon>Scleractinia</taxon>
        <taxon>Astrocoeniina</taxon>
        <taxon>Acroporidae</taxon>
        <taxon>Acropora</taxon>
    </lineage>
</organism>
<dbReference type="Proteomes" id="UP001249851">
    <property type="component" value="Unassembled WGS sequence"/>
</dbReference>
<proteinExistence type="predicted"/>
<reference evidence="1" key="2">
    <citation type="journal article" date="2023" name="Science">
        <title>Genomic signatures of disease resistance in endangered staghorn corals.</title>
        <authorList>
            <person name="Vollmer S.V."/>
            <person name="Selwyn J.D."/>
            <person name="Despard B.A."/>
            <person name="Roesel C.L."/>
        </authorList>
    </citation>
    <scope>NUCLEOTIDE SEQUENCE</scope>
    <source>
        <strain evidence="1">K2</strain>
    </source>
</reference>
<sequence>MLSTGNSCPAELCTGSTMKLNQGGVSCHKQQTTSRLQGRSRCQFRLIIYELTNLLVVRSVV</sequence>
<accession>A0AAD9QG47</accession>
<evidence type="ECO:0000313" key="2">
    <source>
        <dbReference type="Proteomes" id="UP001249851"/>
    </source>
</evidence>
<protein>
    <submittedName>
        <fullName evidence="1">Uncharacterized protein</fullName>
    </submittedName>
</protein>
<evidence type="ECO:0000313" key="1">
    <source>
        <dbReference type="EMBL" id="KAK2560245.1"/>
    </source>
</evidence>
<dbReference type="EMBL" id="JARQWQ010000037">
    <property type="protein sequence ID" value="KAK2560245.1"/>
    <property type="molecule type" value="Genomic_DNA"/>
</dbReference>
<gene>
    <name evidence="1" type="ORF">P5673_017230</name>
</gene>
<comment type="caution">
    <text evidence="1">The sequence shown here is derived from an EMBL/GenBank/DDBJ whole genome shotgun (WGS) entry which is preliminary data.</text>
</comment>